<evidence type="ECO:0000313" key="1">
    <source>
        <dbReference type="EMBL" id="EIJ66527.1"/>
    </source>
</evidence>
<dbReference type="EMBL" id="AEXL02000052">
    <property type="protein sequence ID" value="EIJ66527.1"/>
    <property type="molecule type" value="Genomic_DNA"/>
</dbReference>
<name>I3D484_9ARCH</name>
<dbReference type="AlphaFoldDB" id="I3D484"/>
<evidence type="ECO:0000313" key="2">
    <source>
        <dbReference type="Proteomes" id="UP000003423"/>
    </source>
</evidence>
<proteinExistence type="predicted"/>
<protein>
    <submittedName>
        <fullName evidence="1">Uncharacterized protein</fullName>
    </submittedName>
</protein>
<organism evidence="1 2">
    <name type="scientific">Candidatus Nitrosopumilus salarius BD31</name>
    <dbReference type="NCBI Taxonomy" id="859350"/>
    <lineage>
        <taxon>Archaea</taxon>
        <taxon>Nitrososphaerota</taxon>
        <taxon>Nitrososphaeria</taxon>
        <taxon>Nitrosopumilales</taxon>
        <taxon>Nitrosopumilaceae</taxon>
        <taxon>Nitrosopumilus</taxon>
    </lineage>
</organism>
<dbReference type="PATRIC" id="fig|859350.6.peg.464"/>
<reference evidence="1 2" key="1">
    <citation type="journal article" date="2012" name="J. Bacteriol.">
        <title>Genome sequence of "Candidatus Nitrosopumilus salaria" BD31, an ammonia-oxidizing archaeon from the San Francisco Bay estuary.</title>
        <authorList>
            <person name="Mosier A.C."/>
            <person name="Allen E.E."/>
            <person name="Kim M."/>
            <person name="Ferriera S."/>
            <person name="Francis C.A."/>
        </authorList>
    </citation>
    <scope>NUCLEOTIDE SEQUENCE [LARGE SCALE GENOMIC DNA]</scope>
    <source>
        <strain evidence="1 2">BD31</strain>
    </source>
</reference>
<dbReference type="Proteomes" id="UP000003423">
    <property type="component" value="Unassembled WGS sequence"/>
</dbReference>
<keyword evidence="2" id="KW-1185">Reference proteome</keyword>
<comment type="caution">
    <text evidence="1">The sequence shown here is derived from an EMBL/GenBank/DDBJ whole genome shotgun (WGS) entry which is preliminary data.</text>
</comment>
<accession>I3D484</accession>
<sequence>MVVLNDLKTCENCGNVFSKKILSKIVNRCPACNVWKKAIIE</sequence>
<gene>
    <name evidence="1" type="ORF">BD31_I2084</name>
</gene>